<evidence type="ECO:0000313" key="2">
    <source>
        <dbReference type="EMBL" id="KAF2609078.1"/>
    </source>
</evidence>
<evidence type="ECO:0000256" key="1">
    <source>
        <dbReference type="SAM" id="MobiDB-lite"/>
    </source>
</evidence>
<feature type="region of interest" description="Disordered" evidence="1">
    <location>
        <begin position="1"/>
        <end position="69"/>
    </location>
</feature>
<gene>
    <name evidence="2" type="ORF">F2Q68_00043390</name>
</gene>
<accession>A0A8S9LTX4</accession>
<feature type="compositionally biased region" description="Basic and acidic residues" evidence="1">
    <location>
        <begin position="49"/>
        <end position="61"/>
    </location>
</feature>
<evidence type="ECO:0000313" key="3">
    <source>
        <dbReference type="Proteomes" id="UP000712281"/>
    </source>
</evidence>
<protein>
    <submittedName>
        <fullName evidence="2">Uncharacterized protein</fullName>
    </submittedName>
</protein>
<dbReference type="Proteomes" id="UP000712281">
    <property type="component" value="Unassembled WGS sequence"/>
</dbReference>
<name>A0A8S9LTX4_BRACR</name>
<proteinExistence type="predicted"/>
<reference evidence="2" key="1">
    <citation type="submission" date="2019-12" db="EMBL/GenBank/DDBJ databases">
        <title>Genome sequencing and annotation of Brassica cretica.</title>
        <authorList>
            <person name="Studholme D.J."/>
            <person name="Sarris P.F."/>
        </authorList>
    </citation>
    <scope>NUCLEOTIDE SEQUENCE</scope>
    <source>
        <strain evidence="2">PFS-001/15</strain>
        <tissue evidence="2">Leaf</tissue>
    </source>
</reference>
<dbReference type="AlphaFoldDB" id="A0A8S9LTX4"/>
<dbReference type="EMBL" id="QGKW02000276">
    <property type="protein sequence ID" value="KAF2609078.1"/>
    <property type="molecule type" value="Genomic_DNA"/>
</dbReference>
<feature type="compositionally biased region" description="Basic and acidic residues" evidence="1">
    <location>
        <begin position="1"/>
        <end position="41"/>
    </location>
</feature>
<sequence length="69" mass="8665">MRREIHGENRREMPREEIRREETTWEEIRRRENRHEGDVPLRAKSPFRSPRERRRETRNVDLDPNSIFP</sequence>
<comment type="caution">
    <text evidence="2">The sequence shown here is derived from an EMBL/GenBank/DDBJ whole genome shotgun (WGS) entry which is preliminary data.</text>
</comment>
<organism evidence="2 3">
    <name type="scientific">Brassica cretica</name>
    <name type="common">Mustard</name>
    <dbReference type="NCBI Taxonomy" id="69181"/>
    <lineage>
        <taxon>Eukaryota</taxon>
        <taxon>Viridiplantae</taxon>
        <taxon>Streptophyta</taxon>
        <taxon>Embryophyta</taxon>
        <taxon>Tracheophyta</taxon>
        <taxon>Spermatophyta</taxon>
        <taxon>Magnoliopsida</taxon>
        <taxon>eudicotyledons</taxon>
        <taxon>Gunneridae</taxon>
        <taxon>Pentapetalae</taxon>
        <taxon>rosids</taxon>
        <taxon>malvids</taxon>
        <taxon>Brassicales</taxon>
        <taxon>Brassicaceae</taxon>
        <taxon>Brassiceae</taxon>
        <taxon>Brassica</taxon>
    </lineage>
</organism>